<evidence type="ECO:0000256" key="6">
    <source>
        <dbReference type="SAM" id="Phobius"/>
    </source>
</evidence>
<evidence type="ECO:0000313" key="8">
    <source>
        <dbReference type="EMBL" id="MDL5158713.1"/>
    </source>
</evidence>
<dbReference type="PANTHER" id="PTHR43124">
    <property type="entry name" value="PURINE EFFLUX PUMP PBUE"/>
    <property type="match status" value="1"/>
</dbReference>
<comment type="subcellular location">
    <subcellularLocation>
        <location evidence="1">Cell membrane</location>
        <topology evidence="1">Multi-pass membrane protein</topology>
    </subcellularLocation>
</comment>
<evidence type="ECO:0000256" key="4">
    <source>
        <dbReference type="ARBA" id="ARBA00022989"/>
    </source>
</evidence>
<dbReference type="InterPro" id="IPR020846">
    <property type="entry name" value="MFS_dom"/>
</dbReference>
<organism evidence="8 9">
    <name type="scientific">Actinomycetospora termitidis</name>
    <dbReference type="NCBI Taxonomy" id="3053470"/>
    <lineage>
        <taxon>Bacteria</taxon>
        <taxon>Bacillati</taxon>
        <taxon>Actinomycetota</taxon>
        <taxon>Actinomycetes</taxon>
        <taxon>Pseudonocardiales</taxon>
        <taxon>Pseudonocardiaceae</taxon>
        <taxon>Actinomycetospora</taxon>
    </lineage>
</organism>
<feature type="transmembrane region" description="Helical" evidence="6">
    <location>
        <begin position="293"/>
        <end position="316"/>
    </location>
</feature>
<accession>A0ABT7MH97</accession>
<evidence type="ECO:0000256" key="1">
    <source>
        <dbReference type="ARBA" id="ARBA00004651"/>
    </source>
</evidence>
<sequence length="380" mass="37440">MRHDVEVRVGIAGAAVVGVAFGMGRFCFGLTLPDLRVDPGLSATGVPEAVLGLIAGATFAGFLAGIVGGPLLGARRGPRAPTTVGGVCGAVGALIVVLAGSPAVLAVGAVLAGSAAGWVWAPYSDVVAALARPEVRPRLISTISTGTCGGLVLTGLVAIAVTSQWRLVWAAVALCSAAAAVLNLRWVPAVAPRPSAARAPVPWRALRRPAVYAITYQAGTAVAFTYAADVATRAGLSAGVRPVLFVIIGVLGVAGFATGAMAARVGPPRVAAGCLLTIAVALLILALGERSPVIALVAAAVFAPPYMVGAAALAVWTGSVVDTDPGRALSVAMVVGACGAILAPIVVGALVTTTGLPVLLAALGVLCAVVGVGLLRSRST</sequence>
<evidence type="ECO:0000259" key="7">
    <source>
        <dbReference type="PROSITE" id="PS50850"/>
    </source>
</evidence>
<feature type="transmembrane region" description="Helical" evidence="6">
    <location>
        <begin position="270"/>
        <end position="287"/>
    </location>
</feature>
<dbReference type="InterPro" id="IPR011701">
    <property type="entry name" value="MFS"/>
</dbReference>
<evidence type="ECO:0000256" key="5">
    <source>
        <dbReference type="ARBA" id="ARBA00023136"/>
    </source>
</evidence>
<protein>
    <submittedName>
        <fullName evidence="8">MFS transporter</fullName>
    </submittedName>
</protein>
<dbReference type="Gene3D" id="1.20.1250.20">
    <property type="entry name" value="MFS general substrate transporter like domains"/>
    <property type="match status" value="1"/>
</dbReference>
<feature type="transmembrane region" description="Helical" evidence="6">
    <location>
        <begin position="240"/>
        <end position="263"/>
    </location>
</feature>
<evidence type="ECO:0000313" key="9">
    <source>
        <dbReference type="Proteomes" id="UP001231924"/>
    </source>
</evidence>
<dbReference type="RefSeq" id="WP_286055250.1">
    <property type="nucleotide sequence ID" value="NZ_JASVWF010000005.1"/>
</dbReference>
<feature type="transmembrane region" description="Helical" evidence="6">
    <location>
        <begin position="143"/>
        <end position="161"/>
    </location>
</feature>
<proteinExistence type="predicted"/>
<dbReference type="SUPFAM" id="SSF103473">
    <property type="entry name" value="MFS general substrate transporter"/>
    <property type="match status" value="1"/>
</dbReference>
<dbReference type="PROSITE" id="PS50850">
    <property type="entry name" value="MFS"/>
    <property type="match status" value="1"/>
</dbReference>
<feature type="transmembrane region" description="Helical" evidence="6">
    <location>
        <begin position="167"/>
        <end position="188"/>
    </location>
</feature>
<gene>
    <name evidence="8" type="ORF">QRT03_22280</name>
</gene>
<keyword evidence="3 6" id="KW-0812">Transmembrane</keyword>
<dbReference type="InterPro" id="IPR050189">
    <property type="entry name" value="MFS_Efflux_Transporters"/>
</dbReference>
<keyword evidence="4 6" id="KW-1133">Transmembrane helix</keyword>
<feature type="transmembrane region" description="Helical" evidence="6">
    <location>
        <begin position="111"/>
        <end position="131"/>
    </location>
</feature>
<reference evidence="8 9" key="1">
    <citation type="submission" date="2023-06" db="EMBL/GenBank/DDBJ databases">
        <title>Actinomycetospora Odt1-22.</title>
        <authorList>
            <person name="Supong K."/>
        </authorList>
    </citation>
    <scope>NUCLEOTIDE SEQUENCE [LARGE SCALE GENOMIC DNA]</scope>
    <source>
        <strain evidence="8 9">Odt1-22</strain>
    </source>
</reference>
<keyword evidence="9" id="KW-1185">Reference proteome</keyword>
<dbReference type="EMBL" id="JASVWF010000005">
    <property type="protein sequence ID" value="MDL5158713.1"/>
    <property type="molecule type" value="Genomic_DNA"/>
</dbReference>
<evidence type="ECO:0000256" key="3">
    <source>
        <dbReference type="ARBA" id="ARBA00022692"/>
    </source>
</evidence>
<comment type="caution">
    <text evidence="8">The sequence shown here is derived from an EMBL/GenBank/DDBJ whole genome shotgun (WGS) entry which is preliminary data.</text>
</comment>
<feature type="transmembrane region" description="Helical" evidence="6">
    <location>
        <begin position="84"/>
        <end position="105"/>
    </location>
</feature>
<feature type="transmembrane region" description="Helical" evidence="6">
    <location>
        <begin position="7"/>
        <end position="31"/>
    </location>
</feature>
<evidence type="ECO:0000256" key="2">
    <source>
        <dbReference type="ARBA" id="ARBA00022475"/>
    </source>
</evidence>
<dbReference type="Proteomes" id="UP001231924">
    <property type="component" value="Unassembled WGS sequence"/>
</dbReference>
<keyword evidence="5 6" id="KW-0472">Membrane</keyword>
<name>A0ABT7MH97_9PSEU</name>
<feature type="domain" description="Major facilitator superfamily (MFS) profile" evidence="7">
    <location>
        <begin position="10"/>
        <end position="379"/>
    </location>
</feature>
<dbReference type="PANTHER" id="PTHR43124:SF3">
    <property type="entry name" value="CHLORAMPHENICOL EFFLUX PUMP RV0191"/>
    <property type="match status" value="1"/>
</dbReference>
<dbReference type="InterPro" id="IPR036259">
    <property type="entry name" value="MFS_trans_sf"/>
</dbReference>
<feature type="transmembrane region" description="Helical" evidence="6">
    <location>
        <begin position="356"/>
        <end position="375"/>
    </location>
</feature>
<dbReference type="Pfam" id="PF07690">
    <property type="entry name" value="MFS_1"/>
    <property type="match status" value="1"/>
</dbReference>
<feature type="transmembrane region" description="Helical" evidence="6">
    <location>
        <begin position="209"/>
        <end position="228"/>
    </location>
</feature>
<feature type="transmembrane region" description="Helical" evidence="6">
    <location>
        <begin position="51"/>
        <end position="72"/>
    </location>
</feature>
<feature type="transmembrane region" description="Helical" evidence="6">
    <location>
        <begin position="328"/>
        <end position="350"/>
    </location>
</feature>
<keyword evidence="2" id="KW-1003">Cell membrane</keyword>